<organism evidence="1 2">
    <name type="scientific">Ditylenchus destructor</name>
    <dbReference type="NCBI Taxonomy" id="166010"/>
    <lineage>
        <taxon>Eukaryota</taxon>
        <taxon>Metazoa</taxon>
        <taxon>Ecdysozoa</taxon>
        <taxon>Nematoda</taxon>
        <taxon>Chromadorea</taxon>
        <taxon>Rhabditida</taxon>
        <taxon>Tylenchina</taxon>
        <taxon>Tylenchomorpha</taxon>
        <taxon>Sphaerularioidea</taxon>
        <taxon>Anguinidae</taxon>
        <taxon>Anguininae</taxon>
        <taxon>Ditylenchus</taxon>
    </lineage>
</organism>
<name>A0AAD4N2S2_9BILA</name>
<gene>
    <name evidence="1" type="ORF">DdX_09083</name>
</gene>
<keyword evidence="2" id="KW-1185">Reference proteome</keyword>
<dbReference type="EMBL" id="JAKKPZ010000015">
    <property type="protein sequence ID" value="KAI1713565.1"/>
    <property type="molecule type" value="Genomic_DNA"/>
</dbReference>
<accession>A0AAD4N2S2</accession>
<protein>
    <submittedName>
        <fullName evidence="1">Uncharacterized protein</fullName>
    </submittedName>
</protein>
<dbReference type="AlphaFoldDB" id="A0AAD4N2S2"/>
<comment type="caution">
    <text evidence="1">The sequence shown here is derived from an EMBL/GenBank/DDBJ whole genome shotgun (WGS) entry which is preliminary data.</text>
</comment>
<sequence>MFCYLDQFMEVGNYTSRLSISCNFSITTIAGAPCRLSKTCCTSLQFIPPNFLLIISGRSEIGGRSGGGKRQSIPCPVQVNLPKVGAGTICQLVITSRVLS</sequence>
<evidence type="ECO:0000313" key="1">
    <source>
        <dbReference type="EMBL" id="KAI1713565.1"/>
    </source>
</evidence>
<reference evidence="1" key="1">
    <citation type="submission" date="2022-01" db="EMBL/GenBank/DDBJ databases">
        <title>Genome Sequence Resource for Two Populations of Ditylenchus destructor, the Migratory Endoparasitic Phytonematode.</title>
        <authorList>
            <person name="Zhang H."/>
            <person name="Lin R."/>
            <person name="Xie B."/>
        </authorList>
    </citation>
    <scope>NUCLEOTIDE SEQUENCE</scope>
    <source>
        <strain evidence="1">BazhouSP</strain>
    </source>
</reference>
<proteinExistence type="predicted"/>
<evidence type="ECO:0000313" key="2">
    <source>
        <dbReference type="Proteomes" id="UP001201812"/>
    </source>
</evidence>
<dbReference type="Proteomes" id="UP001201812">
    <property type="component" value="Unassembled WGS sequence"/>
</dbReference>